<reference evidence="2" key="1">
    <citation type="submission" date="2012-06" db="EMBL/GenBank/DDBJ databases">
        <title>The complete genome of Belliella baltica DSM 15883.</title>
        <authorList>
            <person name="Lucas S."/>
            <person name="Copeland A."/>
            <person name="Lapidus A."/>
            <person name="Goodwin L."/>
            <person name="Pitluck S."/>
            <person name="Peters L."/>
            <person name="Mikhailova N."/>
            <person name="Davenport K."/>
            <person name="Kyrpides N."/>
            <person name="Mavromatis K."/>
            <person name="Pagani I."/>
            <person name="Ivanova N."/>
            <person name="Ovchinnikova G."/>
            <person name="Zeytun A."/>
            <person name="Detter J.C."/>
            <person name="Han C."/>
            <person name="Land M."/>
            <person name="Hauser L."/>
            <person name="Markowitz V."/>
            <person name="Cheng J.-F."/>
            <person name="Hugenholtz P."/>
            <person name="Woyke T."/>
            <person name="Wu D."/>
            <person name="Tindall B."/>
            <person name="Pomrenke H."/>
            <person name="Brambilla E."/>
            <person name="Klenk H.-P."/>
            <person name="Eisen J.A."/>
        </authorList>
    </citation>
    <scope>NUCLEOTIDE SEQUENCE [LARGE SCALE GENOMIC DNA]</scope>
    <source>
        <strain evidence="2">DSM 15883 / CIP 108006 / LMG 21964 / BA134</strain>
    </source>
</reference>
<dbReference type="RefSeq" id="WP_014773306.1">
    <property type="nucleotide sequence ID" value="NC_018010.1"/>
</dbReference>
<accession>I3Z7Y7</accession>
<dbReference type="eggNOG" id="COG1256">
    <property type="taxonomic scope" value="Bacteria"/>
</dbReference>
<dbReference type="AlphaFoldDB" id="I3Z7Y7"/>
<dbReference type="Proteomes" id="UP000006050">
    <property type="component" value="Chromosome"/>
</dbReference>
<evidence type="ECO:0000313" key="2">
    <source>
        <dbReference type="Proteomes" id="UP000006050"/>
    </source>
</evidence>
<evidence type="ECO:0000313" key="1">
    <source>
        <dbReference type="EMBL" id="AFL85355.1"/>
    </source>
</evidence>
<proteinExistence type="predicted"/>
<dbReference type="EMBL" id="CP003281">
    <property type="protein sequence ID" value="AFL85355.1"/>
    <property type="molecule type" value="Genomic_DNA"/>
</dbReference>
<dbReference type="OrthoDB" id="696873at2"/>
<protein>
    <recommendedName>
        <fullName evidence="3">DNA-binding protein</fullName>
    </recommendedName>
</protein>
<dbReference type="HOGENOM" id="CLU_801428_0_0_10"/>
<keyword evidence="2" id="KW-1185">Reference proteome</keyword>
<dbReference type="STRING" id="866536.Belba_2822"/>
<organism evidence="1 2">
    <name type="scientific">Belliella baltica (strain DSM 15883 / CIP 108006 / LMG 21964 / BA134)</name>
    <dbReference type="NCBI Taxonomy" id="866536"/>
    <lineage>
        <taxon>Bacteria</taxon>
        <taxon>Pseudomonadati</taxon>
        <taxon>Bacteroidota</taxon>
        <taxon>Cytophagia</taxon>
        <taxon>Cytophagales</taxon>
        <taxon>Cyclobacteriaceae</taxon>
        <taxon>Belliella</taxon>
    </lineage>
</organism>
<evidence type="ECO:0008006" key="3">
    <source>
        <dbReference type="Google" id="ProtNLM"/>
    </source>
</evidence>
<name>I3Z7Y7_BELBD</name>
<sequence>MAKDLTTSDIHRKNILNNRYALQEIEKEVGFPGILFEGSLRYTKRQIAQFYDIDERTVERYLEQNETEFAGSGYEVLIGKRLKAFKEAYEQYISDLSDVKDMNVPNMPDGSDTGVGTTDSDVTDMDVANISKAPKVGVFTFRTFLNIGMLLTESSRAKQLRALILDIVIDTINAKIGGNTKYINQREEEFLPSAIREFNYRQAFTNALDDCIVDNKWKYAQFTDAVYKSIFHENAKEYKQILNLKAKDSARDTMYSEVLDLIAAYENGFAEFLCNKKEEIGRRLTMPEAKLMFDQFEKFHGAAFRPLLEKVRTLMASRDMVFRDALHEKLKSYVTHLTADEFEKFLGEKSMALEERLKENIDVFKRLKDR</sequence>
<dbReference type="KEGG" id="bbd:Belba_2822"/>
<dbReference type="PATRIC" id="fig|866536.3.peg.2906"/>
<gene>
    <name evidence="1" type="ordered locus">Belba_2822</name>
</gene>